<dbReference type="Proteomes" id="UP000646827">
    <property type="component" value="Unassembled WGS sequence"/>
</dbReference>
<dbReference type="AlphaFoldDB" id="A0A8H7S284"/>
<reference evidence="1 2" key="1">
    <citation type="submission" date="2020-12" db="EMBL/GenBank/DDBJ databases">
        <title>Metabolic potential, ecology and presence of endohyphal bacteria is reflected in genomic diversity of Mucoromycotina.</title>
        <authorList>
            <person name="Muszewska A."/>
            <person name="Okrasinska A."/>
            <person name="Steczkiewicz K."/>
            <person name="Drgas O."/>
            <person name="Orlowska M."/>
            <person name="Perlinska-Lenart U."/>
            <person name="Aleksandrzak-Piekarczyk T."/>
            <person name="Szatraj K."/>
            <person name="Zielenkiewicz U."/>
            <person name="Pilsyk S."/>
            <person name="Malc E."/>
            <person name="Mieczkowski P."/>
            <person name="Kruszewska J.S."/>
            <person name="Biernat P."/>
            <person name="Pawlowska J."/>
        </authorList>
    </citation>
    <scope>NUCLEOTIDE SEQUENCE [LARGE SCALE GENOMIC DNA]</scope>
    <source>
        <strain evidence="1 2">CBS 142.35</strain>
    </source>
</reference>
<accession>A0A8H7S284</accession>
<evidence type="ECO:0000313" key="2">
    <source>
        <dbReference type="Proteomes" id="UP000646827"/>
    </source>
</evidence>
<organism evidence="1 2">
    <name type="scientific">Circinella minor</name>
    <dbReference type="NCBI Taxonomy" id="1195481"/>
    <lineage>
        <taxon>Eukaryota</taxon>
        <taxon>Fungi</taxon>
        <taxon>Fungi incertae sedis</taxon>
        <taxon>Mucoromycota</taxon>
        <taxon>Mucoromycotina</taxon>
        <taxon>Mucoromycetes</taxon>
        <taxon>Mucorales</taxon>
        <taxon>Lichtheimiaceae</taxon>
        <taxon>Circinella</taxon>
    </lineage>
</organism>
<dbReference type="OrthoDB" id="2277247at2759"/>
<comment type="caution">
    <text evidence="1">The sequence shown here is derived from an EMBL/GenBank/DDBJ whole genome shotgun (WGS) entry which is preliminary data.</text>
</comment>
<protein>
    <submittedName>
        <fullName evidence="1">Uncharacterized protein</fullName>
    </submittedName>
</protein>
<name>A0A8H7S284_9FUNG</name>
<gene>
    <name evidence="1" type="ORF">INT45_004043</name>
</gene>
<dbReference type="EMBL" id="JAEPRB010000126">
    <property type="protein sequence ID" value="KAG2220875.1"/>
    <property type="molecule type" value="Genomic_DNA"/>
</dbReference>
<proteinExistence type="predicted"/>
<evidence type="ECO:0000313" key="1">
    <source>
        <dbReference type="EMBL" id="KAG2220875.1"/>
    </source>
</evidence>
<sequence length="160" mass="18769">MTLRVSTLQAKFINRIRWLSNDALLTTLATTHKCPLQNSISTAQENKTMENNKAKLLCACRDTRGIDSIVILSMTYYQRSRLLRWRLGWMPNGRPDVPCNNCNNQNHLSRQHVIYCLNAHIRFKVPYVVIDPISFKLNALPKNQPCNLNKRRYWINLWNK</sequence>
<keyword evidence="2" id="KW-1185">Reference proteome</keyword>